<evidence type="ECO:0008006" key="5">
    <source>
        <dbReference type="Google" id="ProtNLM"/>
    </source>
</evidence>
<dbReference type="AlphaFoldDB" id="A0A8H5HVH0"/>
<reference evidence="3 4" key="1">
    <citation type="journal article" date="2020" name="ISME J.">
        <title>Uncovering the hidden diversity of litter-decomposition mechanisms in mushroom-forming fungi.</title>
        <authorList>
            <person name="Floudas D."/>
            <person name="Bentzer J."/>
            <person name="Ahren D."/>
            <person name="Johansson T."/>
            <person name="Persson P."/>
            <person name="Tunlid A."/>
        </authorList>
    </citation>
    <scope>NUCLEOTIDE SEQUENCE [LARGE SCALE GENOMIC DNA]</scope>
    <source>
        <strain evidence="3 4">CBS 406.79</strain>
    </source>
</reference>
<evidence type="ECO:0000256" key="1">
    <source>
        <dbReference type="SAM" id="Coils"/>
    </source>
</evidence>
<dbReference type="Gene3D" id="2.130.10.10">
    <property type="entry name" value="YVTN repeat-like/Quinoprotein amine dehydrogenase"/>
    <property type="match status" value="1"/>
</dbReference>
<evidence type="ECO:0000313" key="4">
    <source>
        <dbReference type="Proteomes" id="UP000518752"/>
    </source>
</evidence>
<feature type="compositionally biased region" description="Polar residues" evidence="2">
    <location>
        <begin position="58"/>
        <end position="75"/>
    </location>
</feature>
<dbReference type="SMART" id="SM00320">
    <property type="entry name" value="WD40"/>
    <property type="match status" value="3"/>
</dbReference>
<evidence type="ECO:0000256" key="2">
    <source>
        <dbReference type="SAM" id="MobiDB-lite"/>
    </source>
</evidence>
<accession>A0A8H5HVH0</accession>
<name>A0A8H5HVH0_9AGAR</name>
<feature type="region of interest" description="Disordered" evidence="2">
    <location>
        <begin position="47"/>
        <end position="75"/>
    </location>
</feature>
<keyword evidence="4" id="KW-1185">Reference proteome</keyword>
<keyword evidence="1" id="KW-0175">Coiled coil</keyword>
<dbReference type="OrthoDB" id="10248252at2759"/>
<dbReference type="SUPFAM" id="SSF50978">
    <property type="entry name" value="WD40 repeat-like"/>
    <property type="match status" value="1"/>
</dbReference>
<feature type="coiled-coil region" evidence="1">
    <location>
        <begin position="149"/>
        <end position="225"/>
    </location>
</feature>
<protein>
    <recommendedName>
        <fullName evidence="5">WD40 repeat-like protein</fullName>
    </recommendedName>
</protein>
<dbReference type="EMBL" id="JAACJN010000016">
    <property type="protein sequence ID" value="KAF5390163.1"/>
    <property type="molecule type" value="Genomic_DNA"/>
</dbReference>
<comment type="caution">
    <text evidence="3">The sequence shown here is derived from an EMBL/GenBank/DDBJ whole genome shotgun (WGS) entry which is preliminary data.</text>
</comment>
<organism evidence="3 4">
    <name type="scientific">Collybiopsis confluens</name>
    <dbReference type="NCBI Taxonomy" id="2823264"/>
    <lineage>
        <taxon>Eukaryota</taxon>
        <taxon>Fungi</taxon>
        <taxon>Dikarya</taxon>
        <taxon>Basidiomycota</taxon>
        <taxon>Agaricomycotina</taxon>
        <taxon>Agaricomycetes</taxon>
        <taxon>Agaricomycetidae</taxon>
        <taxon>Agaricales</taxon>
        <taxon>Marasmiineae</taxon>
        <taxon>Omphalotaceae</taxon>
        <taxon>Collybiopsis</taxon>
    </lineage>
</organism>
<dbReference type="InterPro" id="IPR036322">
    <property type="entry name" value="WD40_repeat_dom_sf"/>
</dbReference>
<dbReference type="InterPro" id="IPR015943">
    <property type="entry name" value="WD40/YVTN_repeat-like_dom_sf"/>
</dbReference>
<sequence>MFFPNSSKKERRRRADLLRGEQLGLKNRALSLEDDGIVHLTNNAVGHGPISQIRIPSPRQSQSFTSVRRPRASQQIDSTDIIVLSDDDDTRRPPKKKRKLSVIDISDEDDEIEIVDQPSIPIRAVGQAYGQREEAIRAQRAEQRAHMLNEEEVRRRREAEIRLKRENEERLRREAEVRLQRENEERLREAELRLRSENEDRRRRLREHEANLWRAREEEEEYQTSLDVNDPHLWKLLPPSIDYSMKQLTASLQHSLQLDPLRRKHPSASEHSTSGSIRPFQIHSDGKDELSDLMTMFSKTRARSSRRFELPFRRRLHDPRVMLNILRRCNPTFSKQAAGSINKIIQHKSFTVTASSVVGGQIDEPDEIENHYNKSGTLIVWNGSKAEFVTSHSRNGPLKHYTVNDVAICPKSDGGGTVLISSGNDFKVRIWEGLCYNPARTVPPMDISVKLKSSLFAFASHQVVICREDGNGWQSHNLKLVSTKNRYNRAAILKWGCGPTDNLLFASSERYRDSAASSVHKAFDLEHPNVASTFDLEEEGDALALDDLGERLAILSVARENDAMVVDGESDNPKTFFDYRADVNSAMFSPDGIFLAVARINGSTLLYDSRFLGNGALHDFCHDGPSAVFPQHCSYGITHAEWRNLSNNQLGLLTGGPDGCVRLWQPGLARSIAKQGKIIAQVHGDVGHFSVGNRFEGEHELVV</sequence>
<gene>
    <name evidence="3" type="ORF">D9757_002895</name>
</gene>
<proteinExistence type="predicted"/>
<feature type="region of interest" description="Disordered" evidence="2">
    <location>
        <begin position="261"/>
        <end position="284"/>
    </location>
</feature>
<dbReference type="Proteomes" id="UP000518752">
    <property type="component" value="Unassembled WGS sequence"/>
</dbReference>
<dbReference type="InterPro" id="IPR001680">
    <property type="entry name" value="WD40_rpt"/>
</dbReference>
<evidence type="ECO:0000313" key="3">
    <source>
        <dbReference type="EMBL" id="KAF5390163.1"/>
    </source>
</evidence>